<evidence type="ECO:0000313" key="2">
    <source>
        <dbReference type="Proteomes" id="UP000710385"/>
    </source>
</evidence>
<dbReference type="EMBL" id="JABTTY010000001">
    <property type="protein sequence ID" value="MBE7525685.1"/>
    <property type="molecule type" value="Genomic_DNA"/>
</dbReference>
<dbReference type="Pfam" id="PF18924">
    <property type="entry name" value="DUF5674"/>
    <property type="match status" value="1"/>
</dbReference>
<name>A0A928Y586_UNCKA</name>
<dbReference type="AlphaFoldDB" id="A0A928Y586"/>
<evidence type="ECO:0000313" key="1">
    <source>
        <dbReference type="EMBL" id="MBE7525685.1"/>
    </source>
</evidence>
<proteinExistence type="predicted"/>
<comment type="caution">
    <text evidence="1">The sequence shown here is derived from an EMBL/GenBank/DDBJ whole genome shotgun (WGS) entry which is preliminary data.</text>
</comment>
<organism evidence="1 2">
    <name type="scientific">candidate division WWE3 bacterium</name>
    <dbReference type="NCBI Taxonomy" id="2053526"/>
    <lineage>
        <taxon>Bacteria</taxon>
        <taxon>Katanobacteria</taxon>
    </lineage>
</organism>
<dbReference type="InterPro" id="IPR043731">
    <property type="entry name" value="DUF5674"/>
</dbReference>
<dbReference type="Proteomes" id="UP000710385">
    <property type="component" value="Unassembled WGS sequence"/>
</dbReference>
<gene>
    <name evidence="1" type="ORF">HS096_04855</name>
</gene>
<protein>
    <submittedName>
        <fullName evidence="1">Uncharacterized protein</fullName>
    </submittedName>
</protein>
<reference evidence="1" key="1">
    <citation type="submission" date="2020-05" db="EMBL/GenBank/DDBJ databases">
        <title>High-Quality Genomes of Partial-Nitritation/Anammox System by Hierarchical Clustering Based Hybrid Assembly.</title>
        <authorList>
            <person name="Liu L."/>
            <person name="Wang Y."/>
            <person name="Che Y."/>
            <person name="Chen Y."/>
            <person name="Xia Y."/>
            <person name="Luo R."/>
            <person name="Cheng S.H."/>
            <person name="Zheng C."/>
            <person name="Zhang T."/>
        </authorList>
    </citation>
    <scope>NUCLEOTIDE SEQUENCE</scope>
    <source>
        <strain evidence="1">H1_PAT1</strain>
    </source>
</reference>
<accession>A0A928Y586</accession>
<sequence length="101" mass="11421">MRQKAHELFGDFAKAVVDIEFGIMMVGGEMHVDLEQLLLEKGSEQQNLWGINLYPEKGEDEWIEFDSMINLRPGQDNRSRGVDNADTRARIAKVVASLLST</sequence>